<reference evidence="2 3" key="2">
    <citation type="journal article" date="2019" name="G3 (Bethesda)">
        <title>Hybrid Assembly of the Genome of the Entomopathogenic Nematode Steinernema carpocapsae Identifies the X-Chromosome.</title>
        <authorList>
            <person name="Serra L."/>
            <person name="Macchietto M."/>
            <person name="Macias-Munoz A."/>
            <person name="McGill C.J."/>
            <person name="Rodriguez I.M."/>
            <person name="Rodriguez B."/>
            <person name="Murad R."/>
            <person name="Mortazavi A."/>
        </authorList>
    </citation>
    <scope>NUCLEOTIDE SEQUENCE [LARGE SCALE GENOMIC DNA]</scope>
    <source>
        <strain evidence="2 3">ALL</strain>
    </source>
</reference>
<sequence length="78" mass="8855">MESHSHVTTFPFLLGSAKQLQPDVNDVFIATYPKCGTTWAEHIRCQLMIENYKPRAGKELSVYAPMIEWAGREVLAKC</sequence>
<proteinExistence type="predicted"/>
<dbReference type="InterPro" id="IPR027417">
    <property type="entry name" value="P-loop_NTPase"/>
</dbReference>
<dbReference type="OrthoDB" id="205623at2759"/>
<dbReference type="GO" id="GO:0008146">
    <property type="term" value="F:sulfotransferase activity"/>
    <property type="evidence" value="ECO:0007669"/>
    <property type="project" value="InterPro"/>
</dbReference>
<evidence type="ECO:0000313" key="2">
    <source>
        <dbReference type="EMBL" id="TKR72037.1"/>
    </source>
</evidence>
<accession>A0A4U5MQW1</accession>
<dbReference type="EMBL" id="AZBU02000006">
    <property type="protein sequence ID" value="TKR72037.1"/>
    <property type="molecule type" value="Genomic_DNA"/>
</dbReference>
<organism evidence="2 3">
    <name type="scientific">Steinernema carpocapsae</name>
    <name type="common">Entomopathogenic nematode</name>
    <dbReference type="NCBI Taxonomy" id="34508"/>
    <lineage>
        <taxon>Eukaryota</taxon>
        <taxon>Metazoa</taxon>
        <taxon>Ecdysozoa</taxon>
        <taxon>Nematoda</taxon>
        <taxon>Chromadorea</taxon>
        <taxon>Rhabditida</taxon>
        <taxon>Tylenchina</taxon>
        <taxon>Panagrolaimomorpha</taxon>
        <taxon>Strongyloidoidea</taxon>
        <taxon>Steinernematidae</taxon>
        <taxon>Steinernema</taxon>
    </lineage>
</organism>
<evidence type="ECO:0000313" key="3">
    <source>
        <dbReference type="Proteomes" id="UP000298663"/>
    </source>
</evidence>
<gene>
    <name evidence="2" type="ORF">L596_019560</name>
</gene>
<dbReference type="STRING" id="34508.A0A4U5MQW1"/>
<dbReference type="SUPFAM" id="SSF52540">
    <property type="entry name" value="P-loop containing nucleoside triphosphate hydrolases"/>
    <property type="match status" value="1"/>
</dbReference>
<feature type="domain" description="Sulfotransferase" evidence="1">
    <location>
        <begin position="25"/>
        <end position="70"/>
    </location>
</feature>
<dbReference type="Pfam" id="PF00685">
    <property type="entry name" value="Sulfotransfer_1"/>
    <property type="match status" value="1"/>
</dbReference>
<reference evidence="2 3" key="1">
    <citation type="journal article" date="2015" name="Genome Biol.">
        <title>Comparative genomics of Steinernema reveals deeply conserved gene regulatory networks.</title>
        <authorList>
            <person name="Dillman A.R."/>
            <person name="Macchietto M."/>
            <person name="Porter C.F."/>
            <person name="Rogers A."/>
            <person name="Williams B."/>
            <person name="Antoshechkin I."/>
            <person name="Lee M.M."/>
            <person name="Goodwin Z."/>
            <person name="Lu X."/>
            <person name="Lewis E.E."/>
            <person name="Goodrich-Blair H."/>
            <person name="Stock S.P."/>
            <person name="Adams B.J."/>
            <person name="Sternberg P.W."/>
            <person name="Mortazavi A."/>
        </authorList>
    </citation>
    <scope>NUCLEOTIDE SEQUENCE [LARGE SCALE GENOMIC DNA]</scope>
    <source>
        <strain evidence="2 3">ALL</strain>
    </source>
</reference>
<keyword evidence="3" id="KW-1185">Reference proteome</keyword>
<dbReference type="Gene3D" id="3.40.50.300">
    <property type="entry name" value="P-loop containing nucleotide triphosphate hydrolases"/>
    <property type="match status" value="1"/>
</dbReference>
<name>A0A4U5MQW1_STECR</name>
<evidence type="ECO:0000259" key="1">
    <source>
        <dbReference type="Pfam" id="PF00685"/>
    </source>
</evidence>
<dbReference type="Proteomes" id="UP000298663">
    <property type="component" value="Unassembled WGS sequence"/>
</dbReference>
<dbReference type="InterPro" id="IPR000863">
    <property type="entry name" value="Sulfotransferase_dom"/>
</dbReference>
<protein>
    <recommendedName>
        <fullName evidence="1">Sulfotransferase domain-containing protein</fullName>
    </recommendedName>
</protein>
<comment type="caution">
    <text evidence="2">The sequence shown here is derived from an EMBL/GenBank/DDBJ whole genome shotgun (WGS) entry which is preliminary data.</text>
</comment>
<dbReference type="AlphaFoldDB" id="A0A4U5MQW1"/>